<dbReference type="EMBL" id="CAJVPW010004404">
    <property type="protein sequence ID" value="CAG8540167.1"/>
    <property type="molecule type" value="Genomic_DNA"/>
</dbReference>
<gene>
    <name evidence="1" type="ORF">SPELUC_LOCUS4769</name>
</gene>
<name>A0ACA9LTS6_9GLOM</name>
<evidence type="ECO:0000313" key="2">
    <source>
        <dbReference type="Proteomes" id="UP000789366"/>
    </source>
</evidence>
<sequence>MSINSSSSLFKSYNHNANEDIVINIHEGDTETMHDAGNIMPDMSLSEVQEEYKVSEILDQKNCIHILEDPNMSGLFRLINKHHLFRGRYLTSDSMEFKIAQQDAFKFKTNRKISQDSNIALMNSRTTQTAKSVGEVGCILTKNLFSTNNASDIFGINFEENQASNYEFDILGIEKCSIIIRPDEIEPTEKFKDAIKEALDQKTDELIFNKINQLSEIFVRIILQN</sequence>
<reference evidence="1" key="1">
    <citation type="submission" date="2021-06" db="EMBL/GenBank/DDBJ databases">
        <authorList>
            <person name="Kallberg Y."/>
            <person name="Tangrot J."/>
            <person name="Rosling A."/>
        </authorList>
    </citation>
    <scope>NUCLEOTIDE SEQUENCE</scope>
    <source>
        <strain evidence="1">28 12/20/2015</strain>
    </source>
</reference>
<protein>
    <submittedName>
        <fullName evidence="1">13547_t:CDS:1</fullName>
    </submittedName>
</protein>
<comment type="caution">
    <text evidence="1">The sequence shown here is derived from an EMBL/GenBank/DDBJ whole genome shotgun (WGS) entry which is preliminary data.</text>
</comment>
<evidence type="ECO:0000313" key="1">
    <source>
        <dbReference type="EMBL" id="CAG8540167.1"/>
    </source>
</evidence>
<accession>A0ACA9LTS6</accession>
<organism evidence="1 2">
    <name type="scientific">Cetraspora pellucida</name>
    <dbReference type="NCBI Taxonomy" id="1433469"/>
    <lineage>
        <taxon>Eukaryota</taxon>
        <taxon>Fungi</taxon>
        <taxon>Fungi incertae sedis</taxon>
        <taxon>Mucoromycota</taxon>
        <taxon>Glomeromycotina</taxon>
        <taxon>Glomeromycetes</taxon>
        <taxon>Diversisporales</taxon>
        <taxon>Gigasporaceae</taxon>
        <taxon>Cetraspora</taxon>
    </lineage>
</organism>
<proteinExistence type="predicted"/>
<keyword evidence="2" id="KW-1185">Reference proteome</keyword>
<dbReference type="Proteomes" id="UP000789366">
    <property type="component" value="Unassembled WGS sequence"/>
</dbReference>